<keyword evidence="2" id="KW-1185">Reference proteome</keyword>
<name>A0A5P9QDK2_9MICO</name>
<proteinExistence type="predicted"/>
<gene>
    <name evidence="1" type="ORF">KDY119_03082</name>
</gene>
<evidence type="ECO:0000313" key="1">
    <source>
        <dbReference type="EMBL" id="QFU99551.1"/>
    </source>
</evidence>
<protein>
    <recommendedName>
        <fullName evidence="3">DNA-directed RNA polymerase subunit beta</fullName>
    </recommendedName>
</protein>
<dbReference type="Proteomes" id="UP000326702">
    <property type="component" value="Chromosome"/>
</dbReference>
<dbReference type="OrthoDB" id="5188280at2"/>
<dbReference type="AlphaFoldDB" id="A0A5P9QDK2"/>
<organism evidence="1 2">
    <name type="scientific">Luteimicrobium xylanilyticum</name>
    <dbReference type="NCBI Taxonomy" id="1133546"/>
    <lineage>
        <taxon>Bacteria</taxon>
        <taxon>Bacillati</taxon>
        <taxon>Actinomycetota</taxon>
        <taxon>Actinomycetes</taxon>
        <taxon>Micrococcales</taxon>
        <taxon>Luteimicrobium</taxon>
    </lineage>
</organism>
<dbReference type="KEGG" id="lxl:KDY119_03082"/>
<dbReference type="EMBL" id="CP045529">
    <property type="protein sequence ID" value="QFU99551.1"/>
    <property type="molecule type" value="Genomic_DNA"/>
</dbReference>
<dbReference type="RefSeq" id="WP_036947437.1">
    <property type="nucleotide sequence ID" value="NZ_BAABIH010000024.1"/>
</dbReference>
<evidence type="ECO:0008006" key="3">
    <source>
        <dbReference type="Google" id="ProtNLM"/>
    </source>
</evidence>
<sequence>MLDPRDADEIPGDLDPALRDQVAHTTAAALVRGARETEDPAVVDRLVRLVEREGLDVVAGLWSDAAPATLPGALWRLYALREWVRRDGEVVALRYRLGVHAAPVAEVVAGVASPPGPDEVRRVADDVLSGVYTGDLAVALERAAAFCRILAIGATHDADSREDVDADWAQRLTRGAASLQRTAEELEHSASLWRQGRLE</sequence>
<accession>A0A5P9QDK2</accession>
<reference evidence="1 2" key="1">
    <citation type="submission" date="2019-10" db="EMBL/GenBank/DDBJ databases">
        <title>Genome sequence of Luteimicrobium xylanilyticum HY-24.</title>
        <authorList>
            <person name="Kim D.Y."/>
            <person name="Park H.-Y."/>
        </authorList>
    </citation>
    <scope>NUCLEOTIDE SEQUENCE [LARGE SCALE GENOMIC DNA]</scope>
    <source>
        <strain evidence="1 2">HY-24</strain>
    </source>
</reference>
<evidence type="ECO:0000313" key="2">
    <source>
        <dbReference type="Proteomes" id="UP000326702"/>
    </source>
</evidence>